<dbReference type="Gene3D" id="2.180.10.10">
    <property type="entry name" value="RHS repeat-associated core"/>
    <property type="match status" value="4"/>
</dbReference>
<keyword evidence="1" id="KW-0677">Repeat</keyword>
<feature type="domain" description="DUF6531" evidence="3">
    <location>
        <begin position="272"/>
        <end position="349"/>
    </location>
</feature>
<keyword evidence="2" id="KW-0472">Membrane</keyword>
<dbReference type="Proteomes" id="UP001466933">
    <property type="component" value="Unassembled WGS sequence"/>
</dbReference>
<gene>
    <name evidence="5" type="ORF">VOI36_16910</name>
</gene>
<dbReference type="CDD" id="cd14742">
    <property type="entry name" value="PAAR_RHS"/>
    <property type="match status" value="1"/>
</dbReference>
<proteinExistence type="predicted"/>
<dbReference type="Pfam" id="PF20148">
    <property type="entry name" value="DUF6531"/>
    <property type="match status" value="1"/>
</dbReference>
<evidence type="ECO:0000256" key="2">
    <source>
        <dbReference type="SAM" id="Phobius"/>
    </source>
</evidence>
<keyword evidence="2" id="KW-1133">Transmembrane helix</keyword>
<dbReference type="InterPro" id="IPR022385">
    <property type="entry name" value="Rhs_assc_core"/>
</dbReference>
<dbReference type="PANTHER" id="PTHR32305">
    <property type="match status" value="1"/>
</dbReference>
<dbReference type="InterPro" id="IPR006530">
    <property type="entry name" value="YD"/>
</dbReference>
<dbReference type="InterPro" id="IPR050708">
    <property type="entry name" value="T6SS_VgrG/RHS"/>
</dbReference>
<protein>
    <submittedName>
        <fullName evidence="5">RHS repeat-associated core domain-containing protein</fullName>
    </submittedName>
</protein>
<keyword evidence="6" id="KW-1185">Reference proteome</keyword>
<dbReference type="NCBIfam" id="TIGR03696">
    <property type="entry name" value="Rhs_assc_core"/>
    <property type="match status" value="1"/>
</dbReference>
<organism evidence="5 6">
    <name type="scientific">Burkholderia theae</name>
    <dbReference type="NCBI Taxonomy" id="3143496"/>
    <lineage>
        <taxon>Bacteria</taxon>
        <taxon>Pseudomonadati</taxon>
        <taxon>Pseudomonadota</taxon>
        <taxon>Betaproteobacteria</taxon>
        <taxon>Burkholderiales</taxon>
        <taxon>Burkholderiaceae</taxon>
        <taxon>Burkholderia</taxon>
    </lineage>
</organism>
<keyword evidence="2" id="KW-0812">Transmembrane</keyword>
<evidence type="ECO:0000313" key="5">
    <source>
        <dbReference type="EMBL" id="MEN2471583.1"/>
    </source>
</evidence>
<dbReference type="Pfam" id="PF25023">
    <property type="entry name" value="TEN_YD-shell"/>
    <property type="match status" value="1"/>
</dbReference>
<evidence type="ECO:0000256" key="1">
    <source>
        <dbReference type="ARBA" id="ARBA00022737"/>
    </source>
</evidence>
<comment type="caution">
    <text evidence="5">The sequence shown here is derived from an EMBL/GenBank/DDBJ whole genome shotgun (WGS) entry which is preliminary data.</text>
</comment>
<dbReference type="Gene3D" id="2.60.200.60">
    <property type="match status" value="1"/>
</dbReference>
<evidence type="ECO:0000313" key="6">
    <source>
        <dbReference type="Proteomes" id="UP001466933"/>
    </source>
</evidence>
<reference evidence="5 6" key="1">
    <citation type="submission" date="2024-05" db="EMBL/GenBank/DDBJ databases">
        <title>Burkholderia sp. Nov. a novel bacteria isolated from rhizosphere soil of Camellia sinensis.</title>
        <authorList>
            <person name="Dong Y."/>
        </authorList>
    </citation>
    <scope>NUCLEOTIDE SEQUENCE [LARGE SCALE GENOMIC DNA]</scope>
    <source>
        <strain evidence="5 6">GS2Y</strain>
    </source>
</reference>
<accession>A0ABU9WHR0</accession>
<feature type="transmembrane region" description="Helical" evidence="2">
    <location>
        <begin position="32"/>
        <end position="65"/>
    </location>
</feature>
<sequence>MSLLAAARLGDTFTHTSLLAQMLKVASTIGAGLLVGAAIGAAAVFIVGTGGLGAVVVGAIVGAVLSQVVNAATSKFLGSDSLEGYLSEKAGELIDSFIPGEVKGAILTGSADVFVNSKGAARAAGVPKPPLPVGVEPQSVADLFTPVDQDLVGCSNHPNPKGEHLAEGSSSVFINGRPASRIKDATTCDGKINTGSTNVSIGGERLRVREVTSEMPPWLATIAKYAGLAIAICQALRGHGSLASKLACFAMNFAINVAADKLVSTAMSGRLGHPVHLPTGAKILDGNEDLDFVLDAPVPIVWQRFYSSLDPRTDRPLGRGWNVPYAVELQLGAGGENPHLWIDAQGRRTPVPDLQPGQKYFNRSEALTFACTPGGHWMIEQDDGTCFDFGLPVPGETAQTLRPRVIEDRNANWLNFHYDAQGRLVELATMAGHRVTIDYDAVHAQRMARVMLHTDGGTECLVNYGYTADGLLECVADGDGTERRRFAYDPASRMTMHRLPSGQSAFYAWEEFERDALAEENGLTGREARVVEHWTDDGERYRLTYDFARQATHVTDHLGREQLCEWNADYLVTAHTNALGQTWRFDWSPSRELLRIVEPGDATTQLRYDDERGLPTELTNALGQTTQFEWHPMWMTLERQTLADGRLWEYEFDMRGNCVGEIDPLGQRTEFRLNRQGRPAAIVDARGGIAQFGWDRQHRLIARTDCSGITTRFEYDARGRVTALVDALGHATRYRHDGRDRTIEVQLPDGSGQQYRWSAADGLAAAVDGNGHATSFDYDAAGRVTSRTDANGHRVSLEYDAAGNLCTLYNEVRDSYRFAYDAADRVIEQVGPDGMRVEYEHDARGAPIVVRQGAGTPQQITVGLTRDALGRLVRKRTPETVTTYGYDEAGRLERVARTDRDNRPIDTVTFAYDALDRLVEEVAETVGDDGQMLATRLAHEYDALGNRTATTLPGNRTVSWLYYGSGHLHQIASNDEVVCDFERDRLHREVSRTQGALTLATGYDSLSRKVAQWIGDAQHAPGAWTAFGARQGQDVLRKAFAYDRAGELTARIDPLGGELTYSYDPAGRLLGSAAAGAGGRTDAAGVLTEQFAYDAASNLRPSGQPGRVEGNRLLMSGDRRYRYDVHGRLIEKLTGGHTIQRLKYNAEHQLIEVNMNRRGVEQTVRFRYDALGRRTEKRDAFGTTRFVWDGMRLAQEQRGHQAVTYLYEGGGYVPLARIDALHEDSHWLWRLYHEDERNKPPADAKPDAKIYYFHANVSGAPEELTDRDGKVVWRTRYRAWGNTVLQEYAQEFQPNPVGDVMQPLPQTLRFQGQYEDLETGFCYNTFRYYDPDVGRFITPDPIGLAGGLNQYQYAPNPLIWIDPLGLACGLATRKNSRGQWIDERGRFAKAPPEPNFTHESYLHEAGYHPNANAGGHAYGSAQTGKSKFSMGEGGSKFSQEVYDHPDVTATQQSSGRWKYEVSDMGRQTGTTQSGGVARGGRVIVEGNPSVNPNTYNPGDVVTQFPK</sequence>
<dbReference type="InterPro" id="IPR056823">
    <property type="entry name" value="TEN-like_YD-shell"/>
</dbReference>
<dbReference type="NCBIfam" id="TIGR01643">
    <property type="entry name" value="YD_repeat_2x"/>
    <property type="match status" value="8"/>
</dbReference>
<dbReference type="PANTHER" id="PTHR32305:SF15">
    <property type="entry name" value="PROTEIN RHSA-RELATED"/>
    <property type="match status" value="1"/>
</dbReference>
<dbReference type="Pfam" id="PF05488">
    <property type="entry name" value="PAAR_motif"/>
    <property type="match status" value="1"/>
</dbReference>
<feature type="domain" description="Teneurin-like YD-shell" evidence="4">
    <location>
        <begin position="1031"/>
        <end position="1340"/>
    </location>
</feature>
<evidence type="ECO:0000259" key="3">
    <source>
        <dbReference type="Pfam" id="PF20148"/>
    </source>
</evidence>
<name>A0ABU9WHR0_9BURK</name>
<dbReference type="RefSeq" id="WP_343492716.1">
    <property type="nucleotide sequence ID" value="NZ_JBCPYA010000006.1"/>
</dbReference>
<dbReference type="InterPro" id="IPR031325">
    <property type="entry name" value="RHS_repeat"/>
</dbReference>
<dbReference type="EMBL" id="JBCPYA010000006">
    <property type="protein sequence ID" value="MEN2471583.1"/>
    <property type="molecule type" value="Genomic_DNA"/>
</dbReference>
<dbReference type="Pfam" id="PF05593">
    <property type="entry name" value="RHS_repeat"/>
    <property type="match status" value="4"/>
</dbReference>
<evidence type="ECO:0000259" key="4">
    <source>
        <dbReference type="Pfam" id="PF25023"/>
    </source>
</evidence>
<dbReference type="InterPro" id="IPR008727">
    <property type="entry name" value="PAAR_motif"/>
</dbReference>
<dbReference type="InterPro" id="IPR045351">
    <property type="entry name" value="DUF6531"/>
</dbReference>